<keyword evidence="2" id="KW-1133">Transmembrane helix</keyword>
<evidence type="ECO:0000313" key="4">
    <source>
        <dbReference type="Proteomes" id="UP001500618"/>
    </source>
</evidence>
<accession>A0ABN2IGD0</accession>
<keyword evidence="2" id="KW-0812">Transmembrane</keyword>
<keyword evidence="4" id="KW-1185">Reference proteome</keyword>
<evidence type="ECO:0000313" key="3">
    <source>
        <dbReference type="EMBL" id="GAA1704609.1"/>
    </source>
</evidence>
<evidence type="ECO:0000256" key="1">
    <source>
        <dbReference type="SAM" id="MobiDB-lite"/>
    </source>
</evidence>
<feature type="compositionally biased region" description="Basic and acidic residues" evidence="1">
    <location>
        <begin position="15"/>
        <end position="36"/>
    </location>
</feature>
<organism evidence="3 4">
    <name type="scientific">Fodinicola feengrottensis</name>
    <dbReference type="NCBI Taxonomy" id="435914"/>
    <lineage>
        <taxon>Bacteria</taxon>
        <taxon>Bacillati</taxon>
        <taxon>Actinomycetota</taxon>
        <taxon>Actinomycetes</taxon>
        <taxon>Mycobacteriales</taxon>
        <taxon>Fodinicola</taxon>
    </lineage>
</organism>
<evidence type="ECO:0000256" key="2">
    <source>
        <dbReference type="SAM" id="Phobius"/>
    </source>
</evidence>
<keyword evidence="2" id="KW-0472">Membrane</keyword>
<reference evidence="3 4" key="1">
    <citation type="journal article" date="2019" name="Int. J. Syst. Evol. Microbiol.">
        <title>The Global Catalogue of Microorganisms (GCM) 10K type strain sequencing project: providing services to taxonomists for standard genome sequencing and annotation.</title>
        <authorList>
            <consortium name="The Broad Institute Genomics Platform"/>
            <consortium name="The Broad Institute Genome Sequencing Center for Infectious Disease"/>
            <person name="Wu L."/>
            <person name="Ma J."/>
        </authorList>
    </citation>
    <scope>NUCLEOTIDE SEQUENCE [LARGE SCALE GENOMIC DNA]</scope>
    <source>
        <strain evidence="3 4">JCM 14718</strain>
    </source>
</reference>
<gene>
    <name evidence="3" type="ORF">GCM10009765_62200</name>
</gene>
<evidence type="ECO:0008006" key="5">
    <source>
        <dbReference type="Google" id="ProtNLM"/>
    </source>
</evidence>
<feature type="region of interest" description="Disordered" evidence="1">
    <location>
        <begin position="1"/>
        <end position="42"/>
    </location>
</feature>
<dbReference type="EMBL" id="BAAANY010000030">
    <property type="protein sequence ID" value="GAA1704609.1"/>
    <property type="molecule type" value="Genomic_DNA"/>
</dbReference>
<name>A0ABN2IGD0_9ACTN</name>
<protein>
    <recommendedName>
        <fullName evidence="5">Thioredoxin domain-containing protein</fullName>
    </recommendedName>
</protein>
<feature type="transmembrane region" description="Helical" evidence="2">
    <location>
        <begin position="87"/>
        <end position="112"/>
    </location>
</feature>
<dbReference type="Proteomes" id="UP001500618">
    <property type="component" value="Unassembled WGS sequence"/>
</dbReference>
<sequence>MDSARPDDESGPAAGKDRSGRDKHRQDHSSDRHDELPDLPPEWADLVIPDDASALADEAAEVRAELRSQRRRRRWERLLRTRRWERYGLSGPLLVLVLVVVASFASLLITVLPSPPKVPKAVALTHPAVANGRPGGLLPDVVLARGDGRPLAIRSLRPAVVLLIADGCGCQSLISAYVDATADARLELLVVGGHRRPAVPQLAMSRIIGLTDPASSLTKGLVAQSGPGQPTSVLVGANGVISKVVSNATDPSVLRDQINALIPA</sequence>
<dbReference type="RefSeq" id="WP_344313817.1">
    <property type="nucleotide sequence ID" value="NZ_BAAANY010000030.1"/>
</dbReference>
<comment type="caution">
    <text evidence="3">The sequence shown here is derived from an EMBL/GenBank/DDBJ whole genome shotgun (WGS) entry which is preliminary data.</text>
</comment>
<proteinExistence type="predicted"/>